<gene>
    <name evidence="2" type="ORF">TR69_WS6001000510</name>
</gene>
<keyword evidence="1" id="KW-1133">Transmembrane helix</keyword>
<organism evidence="2 3">
    <name type="scientific">candidate division WS6 bacterium OLB20</name>
    <dbReference type="NCBI Taxonomy" id="1617426"/>
    <lineage>
        <taxon>Bacteria</taxon>
        <taxon>Candidatus Dojkabacteria</taxon>
    </lineage>
</organism>
<dbReference type="Proteomes" id="UP000070457">
    <property type="component" value="Unassembled WGS sequence"/>
</dbReference>
<evidence type="ECO:0000313" key="2">
    <source>
        <dbReference type="EMBL" id="KXK26506.1"/>
    </source>
</evidence>
<evidence type="ECO:0000313" key="3">
    <source>
        <dbReference type="Proteomes" id="UP000070457"/>
    </source>
</evidence>
<keyword evidence="1" id="KW-0472">Membrane</keyword>
<sequence>MASSLTKSTDLVRKLIVFFIIFAIFVFIFDFILALISPEERDTPLPRRDNKGYVEANNALGTIPRFPVRSLTLAPDTRASYALTSALPEFPPTVNVYRIDRPTETFLSVPNALKTAAALGFDPDQYQNTSDDVLFWSTPNSTRTLTYNKVLEDWLLEVNLATDPAAQLDDKELVTIQDFYKQAAVGIIGSLGPESGMFSTDTVRVDYIDIDASGNYTRFVQPTDARYARVALFKALESSSLVENYQPREGEVASRPVTSEVRKTAYMSAPAELVLQGSADEPDEDILSYKYREFLPADKGVYTLINPETAWNNVQANLGYLYWLRPEDRDVFDPYEQVVVTRFDAQPEKTRIIYLEPDNWDPNLPYTQFLQPFYIFEGIARLQDGREAEFAFIVEALNNSSYNNGD</sequence>
<feature type="transmembrane region" description="Helical" evidence="1">
    <location>
        <begin position="15"/>
        <end position="36"/>
    </location>
</feature>
<comment type="caution">
    <text evidence="2">The sequence shown here is derived from an EMBL/GenBank/DDBJ whole genome shotgun (WGS) entry which is preliminary data.</text>
</comment>
<reference evidence="2 3" key="1">
    <citation type="submission" date="2015-02" db="EMBL/GenBank/DDBJ databases">
        <title>Improved understanding of the partial-nitritation anammox process through 23 genomes representing the majority of the microbial community.</title>
        <authorList>
            <person name="Speth D.R."/>
            <person name="In T Zandt M."/>
            <person name="Guerrero Cruz S."/>
            <person name="Jetten M.S."/>
            <person name="Dutilh B.E."/>
        </authorList>
    </citation>
    <scope>NUCLEOTIDE SEQUENCE [LARGE SCALE GENOMIC DNA]</scope>
    <source>
        <strain evidence="2">OLB20</strain>
    </source>
</reference>
<protein>
    <submittedName>
        <fullName evidence="2">Uncharacterized protein</fullName>
    </submittedName>
</protein>
<keyword evidence="1" id="KW-0812">Transmembrane</keyword>
<dbReference type="EMBL" id="JYNZ01000003">
    <property type="protein sequence ID" value="KXK26506.1"/>
    <property type="molecule type" value="Genomic_DNA"/>
</dbReference>
<accession>A0A136LY05</accession>
<proteinExistence type="predicted"/>
<name>A0A136LY05_9BACT</name>
<dbReference type="AlphaFoldDB" id="A0A136LY05"/>
<dbReference type="STRING" id="1617426.TR69_WS6001000510"/>
<evidence type="ECO:0000256" key="1">
    <source>
        <dbReference type="SAM" id="Phobius"/>
    </source>
</evidence>